<name>A0AAV2BZQ1_9ARAC</name>
<accession>A0AAV2BZQ1</accession>
<protein>
    <submittedName>
        <fullName evidence="1">Uncharacterized protein</fullName>
    </submittedName>
</protein>
<comment type="caution">
    <text evidence="1">The sequence shown here is derived from an EMBL/GenBank/DDBJ whole genome shotgun (WGS) entry which is preliminary data.</text>
</comment>
<sequence>MTPKRHSSGLSGTKCNIYKSQRMIRVSKIKCSLKLMNNAMNIVYYDIFHRHPVLYY</sequence>
<evidence type="ECO:0000313" key="1">
    <source>
        <dbReference type="EMBL" id="CAL1301236.1"/>
    </source>
</evidence>
<organism evidence="1 2">
    <name type="scientific">Larinioides sclopetarius</name>
    <dbReference type="NCBI Taxonomy" id="280406"/>
    <lineage>
        <taxon>Eukaryota</taxon>
        <taxon>Metazoa</taxon>
        <taxon>Ecdysozoa</taxon>
        <taxon>Arthropoda</taxon>
        <taxon>Chelicerata</taxon>
        <taxon>Arachnida</taxon>
        <taxon>Araneae</taxon>
        <taxon>Araneomorphae</taxon>
        <taxon>Entelegynae</taxon>
        <taxon>Araneoidea</taxon>
        <taxon>Araneidae</taxon>
        <taxon>Larinioides</taxon>
    </lineage>
</organism>
<keyword evidence="2" id="KW-1185">Reference proteome</keyword>
<evidence type="ECO:0000313" key="2">
    <source>
        <dbReference type="Proteomes" id="UP001497382"/>
    </source>
</evidence>
<dbReference type="EMBL" id="CAXIEN010000640">
    <property type="protein sequence ID" value="CAL1301236.1"/>
    <property type="molecule type" value="Genomic_DNA"/>
</dbReference>
<dbReference type="AlphaFoldDB" id="A0AAV2BZQ1"/>
<proteinExistence type="predicted"/>
<reference evidence="1 2" key="1">
    <citation type="submission" date="2024-04" db="EMBL/GenBank/DDBJ databases">
        <authorList>
            <person name="Rising A."/>
            <person name="Reimegard J."/>
            <person name="Sonavane S."/>
            <person name="Akerstrom W."/>
            <person name="Nylinder S."/>
            <person name="Hedman E."/>
            <person name="Kallberg Y."/>
        </authorList>
    </citation>
    <scope>NUCLEOTIDE SEQUENCE [LARGE SCALE GENOMIC DNA]</scope>
</reference>
<gene>
    <name evidence="1" type="ORF">LARSCL_LOCUS22399</name>
</gene>
<dbReference type="Proteomes" id="UP001497382">
    <property type="component" value="Unassembled WGS sequence"/>
</dbReference>